<dbReference type="EMBL" id="CP031001">
    <property type="protein sequence ID" value="QHN78373.1"/>
    <property type="molecule type" value="Genomic_DNA"/>
</dbReference>
<accession>A0A6B9VAF0</accession>
<protein>
    <submittedName>
        <fullName evidence="1">Uncharacterized protein</fullName>
    </submittedName>
</protein>
<sequence length="52" mass="6163">MEQQLLGYEGTLYRLDQAEHIAGRVDRVAPRILRTRQNLMTRPPEAIRPYLR</sequence>
<dbReference type="AlphaFoldDB" id="A0A6B9VAF0"/>
<proteinExistence type="predicted"/>
<evidence type="ECO:0000313" key="2">
    <source>
        <dbReference type="Proteomes" id="UP000464620"/>
    </source>
</evidence>
<gene>
    <name evidence="1" type="ORF">DS421_19g660820</name>
</gene>
<dbReference type="Proteomes" id="UP000464620">
    <property type="component" value="Chromosome B09"/>
</dbReference>
<organism evidence="1 2">
    <name type="scientific">Arachis hypogaea</name>
    <name type="common">Peanut</name>
    <dbReference type="NCBI Taxonomy" id="3818"/>
    <lineage>
        <taxon>Eukaryota</taxon>
        <taxon>Viridiplantae</taxon>
        <taxon>Streptophyta</taxon>
        <taxon>Embryophyta</taxon>
        <taxon>Tracheophyta</taxon>
        <taxon>Spermatophyta</taxon>
        <taxon>Magnoliopsida</taxon>
        <taxon>eudicotyledons</taxon>
        <taxon>Gunneridae</taxon>
        <taxon>Pentapetalae</taxon>
        <taxon>rosids</taxon>
        <taxon>fabids</taxon>
        <taxon>Fabales</taxon>
        <taxon>Fabaceae</taxon>
        <taxon>Papilionoideae</taxon>
        <taxon>50 kb inversion clade</taxon>
        <taxon>dalbergioids sensu lato</taxon>
        <taxon>Dalbergieae</taxon>
        <taxon>Pterocarpus clade</taxon>
        <taxon>Arachis</taxon>
    </lineage>
</organism>
<evidence type="ECO:0000313" key="1">
    <source>
        <dbReference type="EMBL" id="QHN78373.1"/>
    </source>
</evidence>
<name>A0A6B9VAF0_ARAHY</name>
<reference evidence="1 2" key="1">
    <citation type="submission" date="2020-01" db="EMBL/GenBank/DDBJ databases">
        <title>Genome sequence of Arachis hypogaea, cultivar Shitouqi.</title>
        <authorList>
            <person name="Zhuang W."/>
            <person name="Chen H."/>
            <person name="Varshney R."/>
            <person name="Wang D."/>
            <person name="Ming R."/>
        </authorList>
    </citation>
    <scope>NUCLEOTIDE SEQUENCE [LARGE SCALE GENOMIC DNA]</scope>
    <source>
        <tissue evidence="1">Young leaf</tissue>
    </source>
</reference>